<dbReference type="CDD" id="cd22593">
    <property type="entry name" value="Kunitz_conkunitzin"/>
    <property type="match status" value="2"/>
</dbReference>
<dbReference type="SMART" id="SM00131">
    <property type="entry name" value="KU"/>
    <property type="match status" value="8"/>
</dbReference>
<keyword evidence="3" id="KW-1185">Reference proteome</keyword>
<dbReference type="Pfam" id="PF00014">
    <property type="entry name" value="Kunitz_BPTI"/>
    <property type="match status" value="8"/>
</dbReference>
<dbReference type="WBParaSite" id="PSAMB.scaffold1068size36414.g10756.t1">
    <property type="protein sequence ID" value="PSAMB.scaffold1068size36414.g10756.t1"/>
    <property type="gene ID" value="PSAMB.scaffold1068size36414.g10756"/>
</dbReference>
<evidence type="ECO:0000313" key="4">
    <source>
        <dbReference type="WBParaSite" id="PSAMB.scaffold1068size36414.g10756.t1"/>
    </source>
</evidence>
<dbReference type="InterPro" id="IPR020901">
    <property type="entry name" value="Prtase_inh_Kunz-CS"/>
</dbReference>
<feature type="domain" description="BPTI/Kunitz inhibitor" evidence="2">
    <location>
        <begin position="2221"/>
        <end position="2276"/>
    </location>
</feature>
<dbReference type="Gene3D" id="4.10.410.10">
    <property type="entry name" value="Pancreatic trypsin inhibitor Kunitz domain"/>
    <property type="match status" value="8"/>
</dbReference>
<proteinExistence type="predicted"/>
<feature type="domain" description="BPTI/Kunitz inhibitor" evidence="2">
    <location>
        <begin position="857"/>
        <end position="909"/>
    </location>
</feature>
<evidence type="ECO:0000259" key="2">
    <source>
        <dbReference type="PROSITE" id="PS50279"/>
    </source>
</evidence>
<keyword evidence="1" id="KW-1133">Transmembrane helix</keyword>
<dbReference type="InterPro" id="IPR002223">
    <property type="entry name" value="Kunitz_BPTI"/>
</dbReference>
<dbReference type="InterPro" id="IPR028150">
    <property type="entry name" value="Lustrin_cystein"/>
</dbReference>
<dbReference type="PROSITE" id="PS50279">
    <property type="entry name" value="BPTI_KUNITZ_2"/>
    <property type="match status" value="8"/>
</dbReference>
<reference evidence="4" key="1">
    <citation type="submission" date="2022-11" db="UniProtKB">
        <authorList>
            <consortium name="WormBaseParasite"/>
        </authorList>
    </citation>
    <scope>IDENTIFICATION</scope>
</reference>
<dbReference type="PANTHER" id="PTHR46339">
    <property type="entry name" value="PROTEIN CBG15282-RELATED"/>
    <property type="match status" value="1"/>
</dbReference>
<feature type="transmembrane region" description="Helical" evidence="1">
    <location>
        <begin position="22"/>
        <end position="42"/>
    </location>
</feature>
<feature type="domain" description="BPTI/Kunitz inhibitor" evidence="2">
    <location>
        <begin position="1983"/>
        <end position="2030"/>
    </location>
</feature>
<dbReference type="Proteomes" id="UP000887566">
    <property type="component" value="Unplaced"/>
</dbReference>
<dbReference type="SUPFAM" id="SSF57362">
    <property type="entry name" value="BPTI-like"/>
    <property type="match status" value="8"/>
</dbReference>
<feature type="domain" description="BPTI/Kunitz inhibitor" evidence="2">
    <location>
        <begin position="643"/>
        <end position="693"/>
    </location>
</feature>
<evidence type="ECO:0000256" key="1">
    <source>
        <dbReference type="SAM" id="Phobius"/>
    </source>
</evidence>
<accession>A0A914UJW3</accession>
<dbReference type="Pfam" id="PF01683">
    <property type="entry name" value="EB"/>
    <property type="match status" value="4"/>
</dbReference>
<name>A0A914UJW3_9BILA</name>
<dbReference type="InterPro" id="IPR053014">
    <property type="entry name" value="Cuticle_assoc_divergent"/>
</dbReference>
<feature type="domain" description="BPTI/Kunitz inhibitor" evidence="2">
    <location>
        <begin position="750"/>
        <end position="802"/>
    </location>
</feature>
<dbReference type="PANTHER" id="PTHR46339:SF7">
    <property type="entry name" value="BPTI_KUNITZ INHIBITOR DOMAIN-CONTAINING PROTEIN"/>
    <property type="match status" value="1"/>
</dbReference>
<dbReference type="InterPro" id="IPR036880">
    <property type="entry name" value="Kunitz_BPTI_sf"/>
</dbReference>
<keyword evidence="1" id="KW-0472">Membrane</keyword>
<feature type="transmembrane region" description="Helical" evidence="1">
    <location>
        <begin position="54"/>
        <end position="74"/>
    </location>
</feature>
<dbReference type="Pfam" id="PF14625">
    <property type="entry name" value="Lustrin_cystein"/>
    <property type="match status" value="21"/>
</dbReference>
<sequence>MIRRGFKFRQDTVQKVYPYRRALISASIICIVLAALVIINNVSSFGAYNRTGMFLVVLPHFLAWALIIMGIMGLRLGCLANSYGSIHGIVPLRPAGASIWVTSTSNGLTPAESIVPSQGGVAEQLDAHQQAPPPYSQLQYPAGQSNQSLFGAWSMQNTNTRTTGVLPVRAPHSAAVASGHCPMTAAVGGRVPEPATGPLDKQANRSVIRLLNCQLTVKECEVGDECSRCSIKFQEGTKCEKGESQANSILFCNNDTGLIDPNEIAFLLCDATTQRYRVENCATINGIPMYYDGKNGCSGRVGDICVFNTDCLSGMYCSSGLCTCLSTYITREGYCYEKINPNQPGCMYTEQCASVWPEATCGMDTGIGTCRCPQGTHVPQETRDGWVCISLLDQGTGGPAPFFFICPLPEGAGFKVHLNDPNHPAGVGPPQSTVPLGSDGDQPVRAQLEQLPHGRALRVLLPRHMPARQSAVQHANAASNRATVDWLQRVDVLRGRLRMHFDRVDAVVLPLSQFVDHSHSVLQVNVAASVCSTTGGRTTDRVRSQAFDVGFLVNTGRAAVRFYYNADVGRCLDFTYQGAGGNFNNFLSKTDCELFCAKLQCERGSPLRIGEDPQRCTTNSDCPTSHECKTDQGVCCPRKQTICSQPLRVGDCTESVKRYWYNAVTRSCQLYDYTGCQGNDNNFETLLDCQNYCKNAIPEPNCLQGKAYKDAFGNYYQCSNNGIGNVCPQNYDCYYDGYLWGCCPNKAYTCSLSADSGVQCGAGSSYKYFYNAQTQQCESFEFHGCDGNSNSFASRELCEEYCGVGGCPNGGAPFRENNGQIRVCSSTVTCPTSHECSVVTIGGSTINRCCPTKAHICSLPPQQGATCGTNSINRYYFNIVTRACTEFNFNGCDGNNNNFAGLSQCNNFCMSAACTAGDVVYLNPNNQQPILCNEALQNSCPSNFKCTYDSLTTNYVCCGATGMGVCPDGEKAYIDALDMAVRECLINVEGSCPSNYLCRFNANRNRYYCCASLSGNLCPAGKALYKDSRSLTPIRCTLSSATNQCPVGHSCQSDIGGAFQGYCCSTSNICPDKVDFYLDETTQMPRACTIGAFVTCPNGFSCQSSSPGSSNGHCCKGSVSALADGCPPNNFVYTVNGEISACDPFNPPNAPCPSGYTCQWSISNQRYQCCGSNALSQPPKPSDGCPNSQIAFRELGTSTPRVCTAGAQNCPTGYFCQFARPNNQFQCCGVSGNCPNENVAFIGVGGEPQVCVIGQSTCPSGFSCQRQTGIGGSICCTSTPGGACTATQININGVCLERAPPNSNCLNPAQCTGGSTCVGGKCVCPSGTTVVAQICQSSISCTSTQVLVNGQCLNQSEIGQACQATAQCLGNSVCANSVCSCTSTQIVQNNRCVVPTTSTQSTCPIPGQAPYVESGTTNVRFCPPNNPGICPSGYSCQFSQSAQQNICCGVPSTSTPSGTSVCSDNRTPYLLNGLPQVCTGSLVCPSGYQCSYSSNARNYYCCSSVNRFASPAIPSAFSGTNGCPRGNALIYPATQTPVSCTPTSGSCPTGYSCVQNTVDGGHQCCTAGARAVRWQHVGLDATPTEANGTTPSPCPSYLVQVERVINGKTVKRCEQSCPSHQMPVGGICKDARMYRDSALPESDAIASFSAAGSGRVQESCAFNTDCLSGMFCNSGQCTCLSTYVAVEGYCYQKIEPGQPGCVYDEQCSAVWPEAKCAMAGVGTCRCGEFKVEKPTRDGHVCLDIRDVSGNALAITCPLPEGAGYTSALSDATHPRVPSGAGPVLCSTESTVVSQTIGSEEIGDGSAACLFPSDNTYLVDLYDCIGFVAEMDLSSAGFSPLANGICCPNRAFTCIQPTATGSNPTEPRWWYNSVTGVCQQFLWDPTATGVNDHSPNNFRTVEHCESYCRDACARGSPEYDVRMTIVEESPINGCLQSPSCSANYECKTIGSLQWCCPTVSSICGPIGGRPDDPVIFSRGTIYHSGLIKPGSTPATRFFYDTENGRCTPFTYYGAGGNYNNFLSRIDCELFCSKLQCDKGNPLRIGEVTQTCQTNVDCPSSHECKSDKGVCCPRQRKFHPTLIDYLSSILQKLSALSSYESATATAAFADFAYTCSMAYSSGITCGSGVSYKFYYNAPTQDCESFQYNGCDGNSNNFATRGECESYCGVGGCPNGGSPLREGSGMLVSCTSDKAACPSTHECHPVTIGNSIANRCCPTRAHICSLPPQQGSSSCATGIVSKTRYYFNIVTRQCTPFNFNGCDGNTNNFETQAQCSNFCHAAACSAGDVVYLNPNNQEPIHCDDEMRNSCPTNFQCTYDSLSDKHVCCGATDMGVCPAGEKAYINAVDMSVRECLVNVRGSCPFEYLCRFNTQRNRYYCCGSLSKVYCPAGRVAFKDQITLQPIRCTMGQVIDGCPENYICMSNITDALQGFCCSEYDICPNKEEYFIDSVTQMPRSCSIGQMVTCPTSYVCTALHKNGSDGHCCKINENVASDGCPPGNYVYMEGSVAVVCDPFNPSNNGCPHGYSCQWTSKLLKYQCCGSEISPKPSETRQVACTAFHRCPNGYSCVQSTTTRLYQCCTTSKPLSLQQYSLKVGAKELQPFYAAVARRKQTSELLLLNKTPKTTTNKPLCPSYLVYVEIEVNGQLLKRCESSCPSNMIPVQGVCQVPPKSP</sequence>
<dbReference type="GO" id="GO:0004867">
    <property type="term" value="F:serine-type endopeptidase inhibitor activity"/>
    <property type="evidence" value="ECO:0007669"/>
    <property type="project" value="InterPro"/>
</dbReference>
<organism evidence="3 4">
    <name type="scientific">Plectus sambesii</name>
    <dbReference type="NCBI Taxonomy" id="2011161"/>
    <lineage>
        <taxon>Eukaryota</taxon>
        <taxon>Metazoa</taxon>
        <taxon>Ecdysozoa</taxon>
        <taxon>Nematoda</taxon>
        <taxon>Chromadorea</taxon>
        <taxon>Plectida</taxon>
        <taxon>Plectina</taxon>
        <taxon>Plectoidea</taxon>
        <taxon>Plectidae</taxon>
        <taxon>Plectus</taxon>
    </lineage>
</organism>
<keyword evidence="1" id="KW-0812">Transmembrane</keyword>
<feature type="domain" description="BPTI/Kunitz inhibitor" evidence="2">
    <location>
        <begin position="543"/>
        <end position="596"/>
    </location>
</feature>
<dbReference type="InterPro" id="IPR006150">
    <property type="entry name" value="Cys_repeat_1"/>
</dbReference>
<dbReference type="CDD" id="cd00109">
    <property type="entry name" value="Kunitz-type"/>
    <property type="match status" value="6"/>
</dbReference>
<dbReference type="SMART" id="SM00289">
    <property type="entry name" value="WR1"/>
    <property type="match status" value="25"/>
</dbReference>
<feature type="domain" description="BPTI/Kunitz inhibitor" evidence="2">
    <location>
        <begin position="1853"/>
        <end position="1907"/>
    </location>
</feature>
<protein>
    <submittedName>
        <fullName evidence="4">BPTI/Kunitz inhibitor domain-containing protein</fullName>
    </submittedName>
</protein>
<feature type="domain" description="BPTI/Kunitz inhibitor" evidence="2">
    <location>
        <begin position="2113"/>
        <end position="2165"/>
    </location>
</feature>
<dbReference type="PROSITE" id="PS00280">
    <property type="entry name" value="BPTI_KUNITZ_1"/>
    <property type="match status" value="4"/>
</dbReference>
<dbReference type="InterPro" id="IPR006149">
    <property type="entry name" value="EB_dom"/>
</dbReference>
<evidence type="ECO:0000313" key="3">
    <source>
        <dbReference type="Proteomes" id="UP000887566"/>
    </source>
</evidence>